<feature type="domain" description="VOC" evidence="1">
    <location>
        <begin position="4"/>
        <end position="125"/>
    </location>
</feature>
<name>A0A2T4UP03_9MICO</name>
<dbReference type="Proteomes" id="UP000241085">
    <property type="component" value="Unassembled WGS sequence"/>
</dbReference>
<dbReference type="Gene3D" id="3.10.180.10">
    <property type="entry name" value="2,3-Dihydroxybiphenyl 1,2-Dioxygenase, domain 1"/>
    <property type="match status" value="1"/>
</dbReference>
<organism evidence="2 3">
    <name type="scientific">Rathayibacter caricis DSM 15933</name>
    <dbReference type="NCBI Taxonomy" id="1328867"/>
    <lineage>
        <taxon>Bacteria</taxon>
        <taxon>Bacillati</taxon>
        <taxon>Actinomycetota</taxon>
        <taxon>Actinomycetes</taxon>
        <taxon>Micrococcales</taxon>
        <taxon>Microbacteriaceae</taxon>
        <taxon>Rathayibacter</taxon>
    </lineage>
</organism>
<keyword evidence="3" id="KW-1185">Reference proteome</keyword>
<gene>
    <name evidence="2" type="ORF">C1I63_18700</name>
</gene>
<dbReference type="InterPro" id="IPR041581">
    <property type="entry name" value="Glyoxalase_6"/>
</dbReference>
<comment type="caution">
    <text evidence="2">The sequence shown here is derived from an EMBL/GenBank/DDBJ whole genome shotgun (WGS) entry which is preliminary data.</text>
</comment>
<evidence type="ECO:0000313" key="2">
    <source>
        <dbReference type="EMBL" id="PTL71265.1"/>
    </source>
</evidence>
<reference evidence="2 3" key="1">
    <citation type="submission" date="2018-03" db="EMBL/GenBank/DDBJ databases">
        <title>Bacteriophage NCPPB3778 and a type I-E CRISPR drive the evolution of the US Biological Select Agent, Rathayibacter toxicus.</title>
        <authorList>
            <person name="Davis E.W.II."/>
            <person name="Tabima J.F."/>
            <person name="Weisberg A.J."/>
            <person name="Dantas Lopes L."/>
            <person name="Wiseman M.S."/>
            <person name="Wiseman M.S."/>
            <person name="Pupko T."/>
            <person name="Belcher M.S."/>
            <person name="Sechler A.J."/>
            <person name="Tancos M.A."/>
            <person name="Schroeder B.K."/>
            <person name="Murray T.D."/>
            <person name="Luster D.G."/>
            <person name="Schneider W.L."/>
            <person name="Rogers E."/>
            <person name="Andreote F.D."/>
            <person name="Grunwald N.J."/>
            <person name="Putnam M.L."/>
            <person name="Chang J.H."/>
        </authorList>
    </citation>
    <scope>NUCLEOTIDE SEQUENCE [LARGE SCALE GENOMIC DNA]</scope>
    <source>
        <strain evidence="2 3">DSM 15933</strain>
    </source>
</reference>
<dbReference type="AlphaFoldDB" id="A0A2T4UP03"/>
<proteinExistence type="predicted"/>
<dbReference type="PROSITE" id="PS51819">
    <property type="entry name" value="VOC"/>
    <property type="match status" value="1"/>
</dbReference>
<dbReference type="Pfam" id="PF18029">
    <property type="entry name" value="Glyoxalase_6"/>
    <property type="match status" value="1"/>
</dbReference>
<dbReference type="InterPro" id="IPR037523">
    <property type="entry name" value="VOC_core"/>
</dbReference>
<protein>
    <submittedName>
        <fullName evidence="2">Glyoxalase</fullName>
    </submittedName>
</protein>
<dbReference type="SUPFAM" id="SSF54593">
    <property type="entry name" value="Glyoxalase/Bleomycin resistance protein/Dihydroxybiphenyl dioxygenase"/>
    <property type="match status" value="1"/>
</dbReference>
<evidence type="ECO:0000313" key="3">
    <source>
        <dbReference type="Proteomes" id="UP000241085"/>
    </source>
</evidence>
<dbReference type="RefSeq" id="WP_107576074.1">
    <property type="nucleotide sequence ID" value="NZ_PZPL01000002.1"/>
</dbReference>
<evidence type="ECO:0000259" key="1">
    <source>
        <dbReference type="PROSITE" id="PS51819"/>
    </source>
</evidence>
<dbReference type="InterPro" id="IPR029068">
    <property type="entry name" value="Glyas_Bleomycin-R_OHBP_Dase"/>
</dbReference>
<sequence>MPDPVVHVEITGRRPDLLRAFYSAMFGWSAEPGAPVSPAVSQSDAYAFNSPGSAAGAVPVGLGGGEEFVSAVVFYVGVEDVAERLARAVELGATIVVQPSVRPDGAVVIAQFADPQGNVVGLAGRA</sequence>
<dbReference type="EMBL" id="PZPL01000002">
    <property type="protein sequence ID" value="PTL71265.1"/>
    <property type="molecule type" value="Genomic_DNA"/>
</dbReference>
<accession>A0A2T4UP03</accession>